<feature type="chain" id="PRO_5003230795" description="TonB-dependent transporter Oar-like beta-barrel domain-containing protein" evidence="1">
    <location>
        <begin position="21"/>
        <end position="1268"/>
    </location>
</feature>
<dbReference type="Pfam" id="PF13620">
    <property type="entry name" value="CarboxypepD_reg"/>
    <property type="match status" value="1"/>
</dbReference>
<dbReference type="Gene3D" id="2.60.40.1120">
    <property type="entry name" value="Carboxypeptidase-like, regulatory domain"/>
    <property type="match status" value="1"/>
</dbReference>
<keyword evidence="4" id="KW-1185">Reference proteome</keyword>
<dbReference type="RefSeq" id="WP_013572944.1">
    <property type="nucleotide sequence ID" value="NC_015057.1"/>
</dbReference>
<keyword evidence="3" id="KW-0614">Plasmid</keyword>
<dbReference type="KEGG" id="acm:AciX9_4256"/>
<dbReference type="InterPro" id="IPR013784">
    <property type="entry name" value="Carb-bd-like_fold"/>
</dbReference>
<dbReference type="InterPro" id="IPR057601">
    <property type="entry name" value="Oar-like_b-barrel"/>
</dbReference>
<feature type="domain" description="TonB-dependent transporter Oar-like beta-barrel" evidence="2">
    <location>
        <begin position="239"/>
        <end position="1260"/>
    </location>
</feature>
<dbReference type="Proteomes" id="UP000000343">
    <property type="component" value="Plasmid pACIX901"/>
</dbReference>
<evidence type="ECO:0000259" key="2">
    <source>
        <dbReference type="Pfam" id="PF25183"/>
    </source>
</evidence>
<dbReference type="Pfam" id="PF25183">
    <property type="entry name" value="OMP_b-brl_4"/>
    <property type="match status" value="1"/>
</dbReference>
<proteinExistence type="predicted"/>
<evidence type="ECO:0000313" key="4">
    <source>
        <dbReference type="Proteomes" id="UP000000343"/>
    </source>
</evidence>
<dbReference type="HOGENOM" id="CLU_006298_0_0_0"/>
<dbReference type="AlphaFoldDB" id="E8X6E8"/>
<dbReference type="EMBL" id="CP002481">
    <property type="protein sequence ID" value="ADW71032.1"/>
    <property type="molecule type" value="Genomic_DNA"/>
</dbReference>
<name>E8X6E8_GRATM</name>
<protein>
    <recommendedName>
        <fullName evidence="2">TonB-dependent transporter Oar-like beta-barrel domain-containing protein</fullName>
    </recommendedName>
</protein>
<feature type="signal peptide" evidence="1">
    <location>
        <begin position="1"/>
        <end position="20"/>
    </location>
</feature>
<organism evidence="4">
    <name type="scientific">Granulicella tundricola (strain ATCC BAA-1859 / DSM 23138 / MP5ACTX9)</name>
    <dbReference type="NCBI Taxonomy" id="1198114"/>
    <lineage>
        <taxon>Bacteria</taxon>
        <taxon>Pseudomonadati</taxon>
        <taxon>Acidobacteriota</taxon>
        <taxon>Terriglobia</taxon>
        <taxon>Terriglobales</taxon>
        <taxon>Acidobacteriaceae</taxon>
        <taxon>Granulicella</taxon>
    </lineage>
</organism>
<reference evidence="4" key="1">
    <citation type="submission" date="2011-01" db="EMBL/GenBank/DDBJ databases">
        <title>Complete sequence of plasmid1 of Acidobacterium sp. MP5ACTX9.</title>
        <authorList>
            <consortium name="US DOE Joint Genome Institute"/>
            <person name="Lucas S."/>
            <person name="Copeland A."/>
            <person name="Lapidus A."/>
            <person name="Cheng J.-F."/>
            <person name="Goodwin L."/>
            <person name="Pitluck S."/>
            <person name="Teshima H."/>
            <person name="Detter J.C."/>
            <person name="Han C."/>
            <person name="Tapia R."/>
            <person name="Land M."/>
            <person name="Hauser L."/>
            <person name="Kyrpides N."/>
            <person name="Ivanova N."/>
            <person name="Ovchinnikova G."/>
            <person name="Pagani I."/>
            <person name="Rawat S.R."/>
            <person name="Mannisto M."/>
            <person name="Haggblom M.M."/>
            <person name="Woyke T."/>
        </authorList>
    </citation>
    <scope>NUCLEOTIDE SEQUENCE [LARGE SCALE GENOMIC DNA]</scope>
    <source>
        <strain evidence="4">MP5ACTX9</strain>
        <plasmid evidence="4">Plasmid pACIX901</plasmid>
    </source>
</reference>
<evidence type="ECO:0000313" key="3">
    <source>
        <dbReference type="EMBL" id="ADW71032.1"/>
    </source>
</evidence>
<accession>E8X6E8</accession>
<evidence type="ECO:0000256" key="1">
    <source>
        <dbReference type="SAM" id="SignalP"/>
    </source>
</evidence>
<geneLocation type="plasmid" evidence="3 4">
    <name>pACIX901</name>
</geneLocation>
<keyword evidence="1" id="KW-0732">Signal</keyword>
<gene>
    <name evidence="3" type="ordered locus">AciX9_4256</name>
</gene>
<dbReference type="SUPFAM" id="SSF56935">
    <property type="entry name" value="Porins"/>
    <property type="match status" value="1"/>
</dbReference>
<sequence length="1268" mass="135393">MKPSIVRLVCHTSLSAAALAVVPAALLAQSGNQGTVIITVQDPQGAVIPGTSLELVERSSNSVRKAVSDGKGLYTFINLNIGSYRLSLSHDGYQTKVYDDVLVQSSTVTPLTVSLPVGAVSETVNVTSEATAVLQTSSTEIGTVINTTDIENLPISGRSISGLTQLAAGFNGTYNGLPEGTQGTNIDGAIANNGRTKYQGTISTMISPRIESFEQVSVVTDGLSLGNGFGTATTQLNYVTRRGSNQFHGRAYYDFRNSGLNANSWANNATVNSAGVWAPVRRPKLIEHDFGGSVGGPIFRDKLFFFATFAEFRQPGNLTASNNIFANSAVQGNFTYTGTDKANHTVNVFQLAQANNPANPGTINPGVSTLIQNAIASTNGQGLAYGTDPTIIQTSFNVPGAQLQYYPVARLDYNATDKLRMYASFIMSQSNPVGSYPAPFLGAAYASQNGNNFSRSFNVNSGLDYIVNPHLINQFKFGFLYNVQQFAASAAPNWLTVPPVVFNMTGDTNNRMSGINYSLPTGYEYPVFSLSDSLSLQKGAHNYNFGFQGYREQDHYYNAPQGFPYTYFGIASGDPIVNAFGIGTALPAASSTNQSEAEQLYAVLTGRISSVSGNNGYSQSTGAYGPHSFNLDEVALATGVWFQDSWKVLPTLTLNYGLRWDFTVDPHDVKAAYHNALIDSIYGPTAQGNLFQPGTLAGNQNPGFSLNPRPFHGFDKTPQPQVALNWNPKPNDGGFLAKLLGNGATAIRASFGLRDFTEPYQFYWDASSAQGLLYNQSFSLTANTSGATGTFTPGSLAYGQALPPYAVSPTSFPSTAPLANFTFIGGGKNVEGIKANIREPYSESWSLGIQRAINRTSVLEVRYNGNRSVHDWTALNYNEVNIVENGFTTEFQNAQKNLAANGGKSFADTGLIHTPILDAAFANTPTNFTATQFINYLNNGQAGTFATQLAGNGQSTPAYFCALVGSKFAPCATNAKFTGAGAGYPINFFQANPYAAGSSTAYMTDAGYSNYNGLQVDFRQANWHGLQGDVNYTYSKTLGFGTNNNDYLATADNFYTLRNLGKSYVPQSFDLRNVGHAYGTYDLPFGKNRAFLNNSTLLNEIAGGFTLGTVVTYSSGAPFLLTGGYDTFNQNDGGVTLKGVTANDLQSAVGIHHIAGHTTALALDPKYFTGGAAGGTANTALVAPNTTAGTIGSVVWLHGPNQFTQNMALSKLIPIKERYALSLQGEFINVWNHPTWGTPSGSLQSTTFGTSSIVTGARQVELRGNITF</sequence>
<dbReference type="GO" id="GO:0030246">
    <property type="term" value="F:carbohydrate binding"/>
    <property type="evidence" value="ECO:0007669"/>
    <property type="project" value="InterPro"/>
</dbReference>
<dbReference type="SUPFAM" id="SSF49452">
    <property type="entry name" value="Starch-binding domain-like"/>
    <property type="match status" value="1"/>
</dbReference>
<dbReference type="OrthoDB" id="97893at2"/>